<comment type="caution">
    <text evidence="2">The sequence shown here is derived from an EMBL/GenBank/DDBJ whole genome shotgun (WGS) entry which is preliminary data.</text>
</comment>
<dbReference type="EMBL" id="PNBA02000017">
    <property type="protein sequence ID" value="KAG6395110.1"/>
    <property type="molecule type" value="Genomic_DNA"/>
</dbReference>
<reference evidence="2" key="1">
    <citation type="submission" date="2018-01" db="EMBL/GenBank/DDBJ databases">
        <authorList>
            <person name="Mao J.F."/>
        </authorList>
    </citation>
    <scope>NUCLEOTIDE SEQUENCE</scope>
    <source>
        <strain evidence="2">Huo1</strain>
        <tissue evidence="2">Leaf</tissue>
    </source>
</reference>
<feature type="compositionally biased region" description="Low complexity" evidence="1">
    <location>
        <begin position="171"/>
        <end position="185"/>
    </location>
</feature>
<protein>
    <submittedName>
        <fullName evidence="2">Uncharacterized protein</fullName>
    </submittedName>
</protein>
<dbReference type="Proteomes" id="UP000298416">
    <property type="component" value="Unassembled WGS sequence"/>
</dbReference>
<feature type="compositionally biased region" description="Basic and acidic residues" evidence="1">
    <location>
        <begin position="394"/>
        <end position="403"/>
    </location>
</feature>
<evidence type="ECO:0000256" key="1">
    <source>
        <dbReference type="SAM" id="MobiDB-lite"/>
    </source>
</evidence>
<keyword evidence="3" id="KW-1185">Reference proteome</keyword>
<organism evidence="2">
    <name type="scientific">Salvia splendens</name>
    <name type="common">Scarlet sage</name>
    <dbReference type="NCBI Taxonomy" id="180675"/>
    <lineage>
        <taxon>Eukaryota</taxon>
        <taxon>Viridiplantae</taxon>
        <taxon>Streptophyta</taxon>
        <taxon>Embryophyta</taxon>
        <taxon>Tracheophyta</taxon>
        <taxon>Spermatophyta</taxon>
        <taxon>Magnoliopsida</taxon>
        <taxon>eudicotyledons</taxon>
        <taxon>Gunneridae</taxon>
        <taxon>Pentapetalae</taxon>
        <taxon>asterids</taxon>
        <taxon>lamiids</taxon>
        <taxon>Lamiales</taxon>
        <taxon>Lamiaceae</taxon>
        <taxon>Nepetoideae</taxon>
        <taxon>Mentheae</taxon>
        <taxon>Salviinae</taxon>
        <taxon>Salvia</taxon>
        <taxon>Salvia subgen. Calosphace</taxon>
        <taxon>core Calosphace</taxon>
    </lineage>
</organism>
<name>A0A8X8WI12_SALSN</name>
<sequence>MDAAAAPLMDSMYDTGPSPPHVGETTDQHGEEIGQPETELDNHRHPTAEEPQVFDTDPAEEMSPAASIASSRPHRQAHPPEKYKDYPIPVVSQLPLIPPLDPVKATLDHILAWMARFETRLEEQDRRATSNHVATRPDPDPPYEMPKGWQSEVTLPGFLPTTAVSVSISPLPSPSSGTLPSAALSQSWRTNCSTRGPPSSVFGHTPQPPPGFNTASFSAWDLPTSTAAPGSAHTSSGPRFKTPQPRTQWEPPISVAMSHGEEIGQPETELDNHRHPTAEEPQVFDTESAEEMRPAASIASSRPRRQAHPPEKYKDYMDAAAAPLMDSMYDTGPSPPHVGETTDQHGEEIGQPETELDNHRHPTAEEPQVFDTDPAEEMRPAASIASSRPHRQAHPPEKYKDYPIKSSSEEASDAHLIRAPCVASEPEDRQRDSGARLAGALVGASELGQCGGRGEVLQVVRGAAAGRGPGVAFRESQRGLKVVDDEEQITHRVSLLEHIDLETSLYAFHTNPHFLEEDEVNSNPF</sequence>
<feature type="region of interest" description="Disordered" evidence="1">
    <location>
        <begin position="326"/>
        <end position="413"/>
    </location>
</feature>
<evidence type="ECO:0000313" key="2">
    <source>
        <dbReference type="EMBL" id="KAG6395110.1"/>
    </source>
</evidence>
<reference evidence="2" key="2">
    <citation type="submission" date="2020-08" db="EMBL/GenBank/DDBJ databases">
        <title>Plant Genome Project.</title>
        <authorList>
            <person name="Zhang R.-G."/>
        </authorList>
    </citation>
    <scope>NUCLEOTIDE SEQUENCE</scope>
    <source>
        <strain evidence="2">Huo1</strain>
        <tissue evidence="2">Leaf</tissue>
    </source>
</reference>
<feature type="compositionally biased region" description="Polar residues" evidence="1">
    <location>
        <begin position="186"/>
        <end position="197"/>
    </location>
</feature>
<feature type="compositionally biased region" description="Polar residues" evidence="1">
    <location>
        <begin position="213"/>
        <end position="237"/>
    </location>
</feature>
<dbReference type="AlphaFoldDB" id="A0A8X8WI12"/>
<feature type="region of interest" description="Disordered" evidence="1">
    <location>
        <begin position="124"/>
        <end position="143"/>
    </location>
</feature>
<feature type="region of interest" description="Disordered" evidence="1">
    <location>
        <begin position="171"/>
        <end position="251"/>
    </location>
</feature>
<gene>
    <name evidence="2" type="ORF">SASPL_145702</name>
</gene>
<evidence type="ECO:0000313" key="3">
    <source>
        <dbReference type="Proteomes" id="UP000298416"/>
    </source>
</evidence>
<feature type="region of interest" description="Disordered" evidence="1">
    <location>
        <begin position="265"/>
        <end position="310"/>
    </location>
</feature>
<proteinExistence type="predicted"/>
<accession>A0A8X8WI12</accession>
<feature type="region of interest" description="Disordered" evidence="1">
    <location>
        <begin position="1"/>
        <end position="84"/>
    </location>
</feature>